<dbReference type="PANTHER" id="PTHR12409:SF0">
    <property type="entry name" value="PREFOLDIN SUBUNIT 3"/>
    <property type="match status" value="1"/>
</dbReference>
<dbReference type="PANTHER" id="PTHR12409">
    <property type="entry name" value="PREFOLDIN SUBUNIT 3"/>
    <property type="match status" value="1"/>
</dbReference>
<evidence type="ECO:0000256" key="2">
    <source>
        <dbReference type="ARBA" id="ARBA00011695"/>
    </source>
</evidence>
<dbReference type="AlphaFoldDB" id="A0ABD2LA23"/>
<evidence type="ECO:0000313" key="6">
    <source>
        <dbReference type="EMBL" id="KAL3111762.1"/>
    </source>
</evidence>
<organism evidence="6 7">
    <name type="scientific">Heterodera trifolii</name>
    <dbReference type="NCBI Taxonomy" id="157864"/>
    <lineage>
        <taxon>Eukaryota</taxon>
        <taxon>Metazoa</taxon>
        <taxon>Ecdysozoa</taxon>
        <taxon>Nematoda</taxon>
        <taxon>Chromadorea</taxon>
        <taxon>Rhabditida</taxon>
        <taxon>Tylenchina</taxon>
        <taxon>Tylenchomorpha</taxon>
        <taxon>Tylenchoidea</taxon>
        <taxon>Heteroderidae</taxon>
        <taxon>Heteroderinae</taxon>
        <taxon>Heterodera</taxon>
    </lineage>
</organism>
<dbReference type="GO" id="GO:0016272">
    <property type="term" value="C:prefoldin complex"/>
    <property type="evidence" value="ECO:0007669"/>
    <property type="project" value="UniProtKB-UniRule"/>
</dbReference>
<comment type="similarity">
    <text evidence="1 4">Belongs to the prefoldin subunit alpha family.</text>
</comment>
<dbReference type="PIRSF" id="PIRSF016396">
    <property type="entry name" value="Prefoldin_subunit_3"/>
    <property type="match status" value="1"/>
</dbReference>
<dbReference type="Pfam" id="PF02996">
    <property type="entry name" value="Prefoldin"/>
    <property type="match status" value="1"/>
</dbReference>
<comment type="caution">
    <text evidence="6">The sequence shown here is derived from an EMBL/GenBank/DDBJ whole genome shotgun (WGS) entry which is preliminary data.</text>
</comment>
<dbReference type="GO" id="GO:0006457">
    <property type="term" value="P:protein folding"/>
    <property type="evidence" value="ECO:0007669"/>
    <property type="project" value="UniProtKB-UniRule"/>
</dbReference>
<comment type="subunit">
    <text evidence="2 4">Heterohexamer of two PFD-alpha type and four PFD-beta type subunits.</text>
</comment>
<evidence type="ECO:0000256" key="4">
    <source>
        <dbReference type="PIRNR" id="PIRNR016396"/>
    </source>
</evidence>
<comment type="function">
    <text evidence="4">Binds specifically to cytosolic chaperonin (c-CPN) and transfers target proteins to it. Binds to nascent polypeptide chain and promotes folding in an environment in which there are many competing pathways for nonnative proteins.</text>
</comment>
<dbReference type="CDD" id="cd23156">
    <property type="entry name" value="Prefoldin_3"/>
    <property type="match status" value="1"/>
</dbReference>
<evidence type="ECO:0000256" key="5">
    <source>
        <dbReference type="SAM" id="Coils"/>
    </source>
</evidence>
<keyword evidence="7" id="KW-1185">Reference proteome</keyword>
<proteinExistence type="inferred from homology"/>
<dbReference type="InterPro" id="IPR004127">
    <property type="entry name" value="Prefoldin_subunit_alpha"/>
</dbReference>
<dbReference type="InterPro" id="IPR009053">
    <property type="entry name" value="Prefoldin"/>
</dbReference>
<keyword evidence="3 4" id="KW-0143">Chaperone</keyword>
<evidence type="ECO:0000313" key="7">
    <source>
        <dbReference type="Proteomes" id="UP001620626"/>
    </source>
</evidence>
<dbReference type="Gene3D" id="1.10.287.370">
    <property type="match status" value="1"/>
</dbReference>
<gene>
    <name evidence="6" type="ORF">niasHT_011049</name>
</gene>
<dbReference type="EMBL" id="JBICBT010000492">
    <property type="protein sequence ID" value="KAL3111762.1"/>
    <property type="molecule type" value="Genomic_DNA"/>
</dbReference>
<sequence>MEIKEKSKNTSTSAVLPLTAEERMKRRQIMRTEVLENVEPFLKMKKKSLEDAQEDERENFRRFKMFETSALQQKAKIEENIRDYRKSLTALEMLSEQNGKGVDSVEITYKLDENLYSRALVEEMDKVCIWLGANVMVEYELDEARQLLREHLENVEKNSKETEEDIAFLQDQITTTEVNLANLYNYAVQNRKQMSMNPELSVGQIGLDAVE</sequence>
<dbReference type="Proteomes" id="UP001620626">
    <property type="component" value="Unassembled WGS sequence"/>
</dbReference>
<evidence type="ECO:0000256" key="1">
    <source>
        <dbReference type="ARBA" id="ARBA00010048"/>
    </source>
</evidence>
<feature type="coiled-coil region" evidence="5">
    <location>
        <begin position="141"/>
        <end position="179"/>
    </location>
</feature>
<keyword evidence="5" id="KW-0175">Coiled coil</keyword>
<protein>
    <recommendedName>
        <fullName evidence="4">Prefoldin subunit 3</fullName>
    </recommendedName>
</protein>
<dbReference type="SUPFAM" id="SSF46579">
    <property type="entry name" value="Prefoldin"/>
    <property type="match status" value="1"/>
</dbReference>
<evidence type="ECO:0000256" key="3">
    <source>
        <dbReference type="ARBA" id="ARBA00023186"/>
    </source>
</evidence>
<dbReference type="InterPro" id="IPR016655">
    <property type="entry name" value="PFD3"/>
</dbReference>
<accession>A0ABD2LA23</accession>
<name>A0ABD2LA23_9BILA</name>
<reference evidence="6 7" key="1">
    <citation type="submission" date="2024-10" db="EMBL/GenBank/DDBJ databases">
        <authorList>
            <person name="Kim D."/>
        </authorList>
    </citation>
    <scope>NUCLEOTIDE SEQUENCE [LARGE SCALE GENOMIC DNA]</scope>
    <source>
        <strain evidence="6">BH-2024</strain>
    </source>
</reference>